<name>E3QFX3_COLGM</name>
<dbReference type="GeneID" id="24410317"/>
<dbReference type="Proteomes" id="UP000008782">
    <property type="component" value="Unassembled WGS sequence"/>
</dbReference>
<reference evidence="2" key="1">
    <citation type="journal article" date="2012" name="Nat. Genet.">
        <title>Lifestyle transitions in plant pathogenic Colletotrichum fungi deciphered by genome and transcriptome analyses.</title>
        <authorList>
            <person name="O'Connell R.J."/>
            <person name="Thon M.R."/>
            <person name="Hacquard S."/>
            <person name="Amyotte S.G."/>
            <person name="Kleemann J."/>
            <person name="Torres M.F."/>
            <person name="Damm U."/>
            <person name="Buiate E.A."/>
            <person name="Epstein L."/>
            <person name="Alkan N."/>
            <person name="Altmueller J."/>
            <person name="Alvarado-Balderrama L."/>
            <person name="Bauser C.A."/>
            <person name="Becker C."/>
            <person name="Birren B.W."/>
            <person name="Chen Z."/>
            <person name="Choi J."/>
            <person name="Crouch J.A."/>
            <person name="Duvick J.P."/>
            <person name="Farman M.A."/>
            <person name="Gan P."/>
            <person name="Heiman D."/>
            <person name="Henrissat B."/>
            <person name="Howard R.J."/>
            <person name="Kabbage M."/>
            <person name="Koch C."/>
            <person name="Kracher B."/>
            <person name="Kubo Y."/>
            <person name="Law A.D."/>
            <person name="Lebrun M.-H."/>
            <person name="Lee Y.-H."/>
            <person name="Miyara I."/>
            <person name="Moore N."/>
            <person name="Neumann U."/>
            <person name="Nordstroem K."/>
            <person name="Panaccione D.G."/>
            <person name="Panstruga R."/>
            <person name="Place M."/>
            <person name="Proctor R.H."/>
            <person name="Prusky D."/>
            <person name="Rech G."/>
            <person name="Reinhardt R."/>
            <person name="Rollins J.A."/>
            <person name="Rounsley S."/>
            <person name="Schardl C.L."/>
            <person name="Schwartz D.C."/>
            <person name="Shenoy N."/>
            <person name="Shirasu K."/>
            <person name="Sikhakolli U.R."/>
            <person name="Stueber K."/>
            <person name="Sukno S.A."/>
            <person name="Sweigard J.A."/>
            <person name="Takano Y."/>
            <person name="Takahara H."/>
            <person name="Trail F."/>
            <person name="van der Does H.C."/>
            <person name="Voll L.M."/>
            <person name="Will I."/>
            <person name="Young S."/>
            <person name="Zeng Q."/>
            <person name="Zhang J."/>
            <person name="Zhou S."/>
            <person name="Dickman M.B."/>
            <person name="Schulze-Lefert P."/>
            <person name="Ver Loren van Themaat E."/>
            <person name="Ma L.-J."/>
            <person name="Vaillancourt L.J."/>
        </authorList>
    </citation>
    <scope>NUCLEOTIDE SEQUENCE [LARGE SCALE GENOMIC DNA]</scope>
    <source>
        <strain evidence="2">M1.001 / M2 / FGSC 10212</strain>
    </source>
</reference>
<evidence type="ECO:0000313" key="2">
    <source>
        <dbReference type="Proteomes" id="UP000008782"/>
    </source>
</evidence>
<dbReference type="AlphaFoldDB" id="E3QFX3"/>
<proteinExistence type="predicted"/>
<dbReference type="VEuPathDB" id="FungiDB:GLRG_04952"/>
<sequence>MPVRETWSNSKRVIESKGRNGRISTVSLSQVCRFQSSLGQSRPRERVAPPCRSSDVYGYAATDNVETGHSLSGSRACVSAAVTGRELSI</sequence>
<dbReference type="RefSeq" id="XP_008093828.1">
    <property type="nucleotide sequence ID" value="XM_008095637.1"/>
</dbReference>
<dbReference type="EMBL" id="GG697346">
    <property type="protein sequence ID" value="EFQ29808.1"/>
    <property type="molecule type" value="Genomic_DNA"/>
</dbReference>
<evidence type="ECO:0000313" key="1">
    <source>
        <dbReference type="EMBL" id="EFQ29808.1"/>
    </source>
</evidence>
<keyword evidence="2" id="KW-1185">Reference proteome</keyword>
<accession>E3QFX3</accession>
<organism evidence="2">
    <name type="scientific">Colletotrichum graminicola (strain M1.001 / M2 / FGSC 10212)</name>
    <name type="common">Maize anthracnose fungus</name>
    <name type="synonym">Glomerella graminicola</name>
    <dbReference type="NCBI Taxonomy" id="645133"/>
    <lineage>
        <taxon>Eukaryota</taxon>
        <taxon>Fungi</taxon>
        <taxon>Dikarya</taxon>
        <taxon>Ascomycota</taxon>
        <taxon>Pezizomycotina</taxon>
        <taxon>Sordariomycetes</taxon>
        <taxon>Hypocreomycetidae</taxon>
        <taxon>Glomerellales</taxon>
        <taxon>Glomerellaceae</taxon>
        <taxon>Colletotrichum</taxon>
        <taxon>Colletotrichum graminicola species complex</taxon>
    </lineage>
</organism>
<gene>
    <name evidence="1" type="ORF">GLRG_04952</name>
</gene>
<protein>
    <submittedName>
        <fullName evidence="1">Uncharacterized protein</fullName>
    </submittedName>
</protein>
<dbReference type="HOGENOM" id="CLU_2454603_0_0_1"/>